<organism evidence="6 7">
    <name type="scientific">Sphingomonas oryzagri</name>
    <dbReference type="NCBI Taxonomy" id="3042314"/>
    <lineage>
        <taxon>Bacteria</taxon>
        <taxon>Pseudomonadati</taxon>
        <taxon>Pseudomonadota</taxon>
        <taxon>Alphaproteobacteria</taxon>
        <taxon>Sphingomonadales</taxon>
        <taxon>Sphingomonadaceae</taxon>
        <taxon>Sphingomonas</taxon>
    </lineage>
</organism>
<keyword evidence="7" id="KW-1185">Reference proteome</keyword>
<accession>A0ABT6N4X2</accession>
<dbReference type="EMBL" id="JARYGZ010000002">
    <property type="protein sequence ID" value="MDH7640153.1"/>
    <property type="molecule type" value="Genomic_DNA"/>
</dbReference>
<keyword evidence="3" id="KW-0998">Cell outer membrane</keyword>
<dbReference type="PANTHER" id="PTHR37482">
    <property type="entry name" value="OUTER MEMBRANE PROTEIN ASSEMBLY FACTOR BAME"/>
    <property type="match status" value="1"/>
</dbReference>
<evidence type="ECO:0000256" key="2">
    <source>
        <dbReference type="ARBA" id="ARBA00023136"/>
    </source>
</evidence>
<dbReference type="Gene3D" id="3.30.1450.10">
    <property type="match status" value="1"/>
</dbReference>
<feature type="signal peptide" evidence="4">
    <location>
        <begin position="1"/>
        <end position="21"/>
    </location>
</feature>
<evidence type="ECO:0000313" key="7">
    <source>
        <dbReference type="Proteomes" id="UP001160625"/>
    </source>
</evidence>
<dbReference type="InterPro" id="IPR026592">
    <property type="entry name" value="BamE"/>
</dbReference>
<evidence type="ECO:0000256" key="1">
    <source>
        <dbReference type="ARBA" id="ARBA00022729"/>
    </source>
</evidence>
<reference evidence="6" key="1">
    <citation type="submission" date="2023-04" db="EMBL/GenBank/DDBJ databases">
        <title>Sphingomonas sp. MAHUQ-71 isolated from rice field.</title>
        <authorList>
            <person name="Huq M.A."/>
        </authorList>
    </citation>
    <scope>NUCLEOTIDE SEQUENCE</scope>
    <source>
        <strain evidence="6">MAHUQ-71</strain>
    </source>
</reference>
<proteinExistence type="predicted"/>
<evidence type="ECO:0000259" key="5">
    <source>
        <dbReference type="Pfam" id="PF04355"/>
    </source>
</evidence>
<dbReference type="InterPro" id="IPR037873">
    <property type="entry name" value="BamE-like"/>
</dbReference>
<dbReference type="PROSITE" id="PS51257">
    <property type="entry name" value="PROKAR_LIPOPROTEIN"/>
    <property type="match status" value="1"/>
</dbReference>
<dbReference type="Proteomes" id="UP001160625">
    <property type="component" value="Unassembled WGS sequence"/>
</dbReference>
<keyword evidence="1 4" id="KW-0732">Signal</keyword>
<dbReference type="PANTHER" id="PTHR37482:SF1">
    <property type="entry name" value="OUTER MEMBRANE PROTEIN ASSEMBLY FACTOR BAME"/>
    <property type="match status" value="1"/>
</dbReference>
<dbReference type="Pfam" id="PF04355">
    <property type="entry name" value="BamE"/>
    <property type="match status" value="1"/>
</dbReference>
<evidence type="ECO:0000256" key="4">
    <source>
        <dbReference type="SAM" id="SignalP"/>
    </source>
</evidence>
<feature type="chain" id="PRO_5045133036" evidence="4">
    <location>
        <begin position="22"/>
        <end position="168"/>
    </location>
</feature>
<feature type="domain" description="Outer membrane protein assembly factor BamE" evidence="5">
    <location>
        <begin position="35"/>
        <end position="109"/>
    </location>
</feature>
<name>A0ABT6N4X2_9SPHN</name>
<keyword evidence="2" id="KW-0472">Membrane</keyword>
<dbReference type="InterPro" id="IPR007450">
    <property type="entry name" value="BamE_dom"/>
</dbReference>
<sequence length="168" mass="17575">MRMTASRMRAGMAGVAGLALVAGLSGCTEVREHQGYVVDRALVASVEPGVDNRDSVQATLGDPSFASQFDDGTWYYVSRSTKQFSFGTPKPVNQLTLAVHFAKDGTVTSVDRSGLEQVVRIHPVADKTPTLGRKRSLFQELFGNIGAVGGAGMNAPTSDNPTGGGSGV</sequence>
<evidence type="ECO:0000256" key="3">
    <source>
        <dbReference type="ARBA" id="ARBA00023237"/>
    </source>
</evidence>
<evidence type="ECO:0000313" key="6">
    <source>
        <dbReference type="EMBL" id="MDH7640153.1"/>
    </source>
</evidence>
<comment type="caution">
    <text evidence="6">The sequence shown here is derived from an EMBL/GenBank/DDBJ whole genome shotgun (WGS) entry which is preliminary data.</text>
</comment>
<gene>
    <name evidence="6" type="primary">bamE</name>
    <name evidence="6" type="ORF">QGN17_15555</name>
</gene>
<protein>
    <submittedName>
        <fullName evidence="6">Outer membrane protein assembly factor BamE</fullName>
    </submittedName>
</protein>